<dbReference type="AlphaFoldDB" id="A0A850P423"/>
<feature type="region of interest" description="Disordered" evidence="1">
    <location>
        <begin position="1"/>
        <end position="48"/>
    </location>
</feature>
<evidence type="ECO:0000256" key="1">
    <source>
        <dbReference type="SAM" id="MobiDB-lite"/>
    </source>
</evidence>
<comment type="caution">
    <text evidence="2">The sequence shown here is derived from an EMBL/GenBank/DDBJ whole genome shotgun (WGS) entry which is preliminary data.</text>
</comment>
<dbReference type="RefSeq" id="WP_157699250.1">
    <property type="nucleotide sequence ID" value="NZ_JABXXS010000032.1"/>
</dbReference>
<evidence type="ECO:0000313" key="3">
    <source>
        <dbReference type="Proteomes" id="UP000522590"/>
    </source>
</evidence>
<gene>
    <name evidence="2" type="ORF">HUK81_12935</name>
</gene>
<dbReference type="EMBL" id="JABXXS010000032">
    <property type="protein sequence ID" value="NVN37833.1"/>
    <property type="molecule type" value="Genomic_DNA"/>
</dbReference>
<proteinExistence type="predicted"/>
<organism evidence="2 3">
    <name type="scientific">Komagataeibacter swingsii</name>
    <dbReference type="NCBI Taxonomy" id="215220"/>
    <lineage>
        <taxon>Bacteria</taxon>
        <taxon>Pseudomonadati</taxon>
        <taxon>Pseudomonadota</taxon>
        <taxon>Alphaproteobacteria</taxon>
        <taxon>Acetobacterales</taxon>
        <taxon>Acetobacteraceae</taxon>
        <taxon>Komagataeibacter</taxon>
    </lineage>
</organism>
<feature type="compositionally biased region" description="Low complexity" evidence="1">
    <location>
        <begin position="8"/>
        <end position="19"/>
    </location>
</feature>
<reference evidence="2 3" key="1">
    <citation type="submission" date="2020-06" db="EMBL/GenBank/DDBJ databases">
        <title>Description of novel acetic acid bacteria.</title>
        <authorList>
            <person name="Sombolestani A."/>
        </authorList>
    </citation>
    <scope>NUCLEOTIDE SEQUENCE [LARGE SCALE GENOMIC DNA]</scope>
    <source>
        <strain evidence="2 3">LMG 25</strain>
    </source>
</reference>
<accession>A0A850P423</accession>
<sequence>MTGRGNPAAATVAMGVTAVRPRNGNLTRTPKKGAPALPDDAARTIGQG</sequence>
<evidence type="ECO:0000313" key="2">
    <source>
        <dbReference type="EMBL" id="NVN37833.1"/>
    </source>
</evidence>
<dbReference type="Proteomes" id="UP000522590">
    <property type="component" value="Unassembled WGS sequence"/>
</dbReference>
<protein>
    <submittedName>
        <fullName evidence="2">Uncharacterized protein</fullName>
    </submittedName>
</protein>
<name>A0A850P423_9PROT</name>